<organism evidence="1 2">
    <name type="scientific">Sphingobium nicotianae</name>
    <dbReference type="NCBI Taxonomy" id="2782607"/>
    <lineage>
        <taxon>Bacteria</taxon>
        <taxon>Pseudomonadati</taxon>
        <taxon>Pseudomonadota</taxon>
        <taxon>Alphaproteobacteria</taxon>
        <taxon>Sphingomonadales</taxon>
        <taxon>Sphingomonadaceae</taxon>
        <taxon>Sphingobium</taxon>
    </lineage>
</organism>
<dbReference type="Proteomes" id="UP001138757">
    <property type="component" value="Unassembled WGS sequence"/>
</dbReference>
<evidence type="ECO:0000313" key="2">
    <source>
        <dbReference type="Proteomes" id="UP001138757"/>
    </source>
</evidence>
<gene>
    <name evidence="1" type="ORF">KK488_09640</name>
</gene>
<accession>A0A9X1DC92</accession>
<reference evidence="1" key="1">
    <citation type="submission" date="2021-05" db="EMBL/GenBank/DDBJ databases">
        <title>Genome of Sphingobium sp. strain.</title>
        <authorList>
            <person name="Fan R."/>
        </authorList>
    </citation>
    <scope>NUCLEOTIDE SEQUENCE</scope>
    <source>
        <strain evidence="1">H33</strain>
    </source>
</reference>
<dbReference type="AlphaFoldDB" id="A0A9X1DC92"/>
<evidence type="ECO:0000313" key="1">
    <source>
        <dbReference type="EMBL" id="MBT2187205.1"/>
    </source>
</evidence>
<sequence length="132" mass="12994">MLDELMAQAGGNIDLAAIGAKVGLTPEQVQQAAGHLLPQIADPNIDNQTAIDDVATKTGLSASSLSELVPALVQAAGQSSASGAGGVLGSLLSGLGGAGLQQGGMIGTVSKMLDRDGDGNPINDILGMFGKK</sequence>
<comment type="caution">
    <text evidence="1">The sequence shown here is derived from an EMBL/GenBank/DDBJ whole genome shotgun (WGS) entry which is preliminary data.</text>
</comment>
<protein>
    <recommendedName>
        <fullName evidence="3">DUF937 domain-containing protein</fullName>
    </recommendedName>
</protein>
<name>A0A9X1DC92_9SPHN</name>
<proteinExistence type="predicted"/>
<dbReference type="RefSeq" id="WP_214622941.1">
    <property type="nucleotide sequence ID" value="NZ_JAHGAW010000005.1"/>
</dbReference>
<keyword evidence="2" id="KW-1185">Reference proteome</keyword>
<dbReference type="EMBL" id="JAHGAW010000005">
    <property type="protein sequence ID" value="MBT2187205.1"/>
    <property type="molecule type" value="Genomic_DNA"/>
</dbReference>
<evidence type="ECO:0008006" key="3">
    <source>
        <dbReference type="Google" id="ProtNLM"/>
    </source>
</evidence>